<dbReference type="eggNOG" id="COG1894">
    <property type="taxonomic scope" value="Bacteria"/>
</dbReference>
<dbReference type="GO" id="GO:0046872">
    <property type="term" value="F:metal ion binding"/>
    <property type="evidence" value="ECO:0007669"/>
    <property type="project" value="UniProtKB-KW"/>
</dbReference>
<dbReference type="CDD" id="cd03082">
    <property type="entry name" value="TRX_Fd_NuoE_W_FDH_beta"/>
    <property type="match status" value="1"/>
</dbReference>
<reference evidence="9" key="1">
    <citation type="submission" date="2010-04" db="EMBL/GenBank/DDBJ databases">
        <title>Complete sequence of Thiomonas intermedia K12.</title>
        <authorList>
            <consortium name="US DOE Joint Genome Institute"/>
            <person name="Lucas S."/>
            <person name="Copeland A."/>
            <person name="Lapidus A."/>
            <person name="Cheng J.-F."/>
            <person name="Bruce D."/>
            <person name="Goodwin L."/>
            <person name="Pitluck S."/>
            <person name="Davenport K."/>
            <person name="Detter J.C."/>
            <person name="Han C."/>
            <person name="Tapia R."/>
            <person name="Land M."/>
            <person name="Hauser L."/>
            <person name="Kyrpides N."/>
            <person name="Ovchinnikova G."/>
            <person name="Kerfeld C.A."/>
            <person name="Cannon G.C."/>
            <person name="Heinhorst S."/>
            <person name="Woyke T."/>
        </authorList>
    </citation>
    <scope>NUCLEOTIDE SEQUENCE [LARGE SCALE GENOMIC DNA]</scope>
    <source>
        <strain evidence="9">K12</strain>
    </source>
</reference>
<evidence type="ECO:0000256" key="7">
    <source>
        <dbReference type="SAM" id="MobiDB-lite"/>
    </source>
</evidence>
<evidence type="ECO:0000313" key="9">
    <source>
        <dbReference type="EMBL" id="ADG29420.1"/>
    </source>
</evidence>
<dbReference type="PANTHER" id="PTHR43578">
    <property type="entry name" value="NADH-QUINONE OXIDOREDUCTASE SUBUNIT F"/>
    <property type="match status" value="1"/>
</dbReference>
<comment type="similarity">
    <text evidence="2">Belongs to the complex I 51 kDa subunit family.</text>
</comment>
<dbReference type="SUPFAM" id="SSF52833">
    <property type="entry name" value="Thioredoxin-like"/>
    <property type="match status" value="1"/>
</dbReference>
<evidence type="ECO:0000256" key="6">
    <source>
        <dbReference type="ARBA" id="ARBA00023014"/>
    </source>
</evidence>
<evidence type="ECO:0000256" key="3">
    <source>
        <dbReference type="ARBA" id="ARBA00022485"/>
    </source>
</evidence>
<dbReference type="HOGENOM" id="CLU_014881_3_1_4"/>
<feature type="compositionally biased region" description="Polar residues" evidence="7">
    <location>
        <begin position="1"/>
        <end position="11"/>
    </location>
</feature>
<dbReference type="InterPro" id="IPR001949">
    <property type="entry name" value="NADH-UbQ_OxRdtase_51kDa_CS"/>
</dbReference>
<dbReference type="Pfam" id="PF01257">
    <property type="entry name" value="2Fe-2S_thioredx"/>
    <property type="match status" value="1"/>
</dbReference>
<evidence type="ECO:0000256" key="5">
    <source>
        <dbReference type="ARBA" id="ARBA00023004"/>
    </source>
</evidence>
<dbReference type="SUPFAM" id="SSF140490">
    <property type="entry name" value="Nqo1C-terminal domain-like"/>
    <property type="match status" value="1"/>
</dbReference>
<dbReference type="GO" id="GO:0010181">
    <property type="term" value="F:FMN binding"/>
    <property type="evidence" value="ECO:0007669"/>
    <property type="project" value="InterPro"/>
</dbReference>
<protein>
    <submittedName>
        <fullName evidence="9">Respiratory-chain NADH dehydrogenase domain 51 kDa subunit</fullName>
    </submittedName>
</protein>
<dbReference type="InterPro" id="IPR037207">
    <property type="entry name" value="Nuop51_4Fe4S-bd_sf"/>
</dbReference>
<dbReference type="KEGG" id="tin:Tint_0004"/>
<dbReference type="EMBL" id="CP002021">
    <property type="protein sequence ID" value="ADG29420.1"/>
    <property type="molecule type" value="Genomic_DNA"/>
</dbReference>
<organism evidence="9">
    <name type="scientific">Thiomonas intermedia (strain K12)</name>
    <name type="common">Thiobacillus intermedius</name>
    <dbReference type="NCBI Taxonomy" id="75379"/>
    <lineage>
        <taxon>Bacteria</taxon>
        <taxon>Pseudomonadati</taxon>
        <taxon>Pseudomonadota</taxon>
        <taxon>Betaproteobacteria</taxon>
        <taxon>Burkholderiales</taxon>
        <taxon>Thiomonas</taxon>
    </lineage>
</organism>
<dbReference type="SUPFAM" id="SSF142019">
    <property type="entry name" value="Nqo1 FMN-binding domain-like"/>
    <property type="match status" value="1"/>
</dbReference>
<dbReference type="InterPro" id="IPR041921">
    <property type="entry name" value="NuoE_N"/>
</dbReference>
<dbReference type="Gene3D" id="1.20.1440.230">
    <property type="entry name" value="NADH-ubiquinone oxidoreductase 51kDa subunit, iron-sulphur binding domain"/>
    <property type="match status" value="1"/>
</dbReference>
<dbReference type="Gene3D" id="3.40.50.11540">
    <property type="entry name" value="NADH-ubiquinone oxidoreductase 51kDa subunit"/>
    <property type="match status" value="1"/>
</dbReference>
<dbReference type="eggNOG" id="COG1905">
    <property type="taxonomic scope" value="Bacteria"/>
</dbReference>
<feature type="region of interest" description="Disordered" evidence="7">
    <location>
        <begin position="1"/>
        <end position="37"/>
    </location>
</feature>
<dbReference type="SUPFAM" id="SSF142984">
    <property type="entry name" value="Nqo1 middle domain-like"/>
    <property type="match status" value="1"/>
</dbReference>
<keyword evidence="6" id="KW-0411">Iron-sulfur</keyword>
<dbReference type="PROSITE" id="PS00644">
    <property type="entry name" value="COMPLEX1_51K_1"/>
    <property type="match status" value="1"/>
</dbReference>
<proteinExistence type="inferred from homology"/>
<feature type="region of interest" description="Disordered" evidence="7">
    <location>
        <begin position="601"/>
        <end position="626"/>
    </location>
</feature>
<evidence type="ECO:0000256" key="2">
    <source>
        <dbReference type="ARBA" id="ARBA00007523"/>
    </source>
</evidence>
<dbReference type="Pfam" id="PF10531">
    <property type="entry name" value="SLBB"/>
    <property type="match status" value="1"/>
</dbReference>
<accession>D5X2E6</accession>
<keyword evidence="3" id="KW-0004">4Fe-4S</keyword>
<dbReference type="Pfam" id="PF10589">
    <property type="entry name" value="NADH_4Fe-4S"/>
    <property type="match status" value="1"/>
</dbReference>
<keyword evidence="4" id="KW-0479">Metal-binding</keyword>
<dbReference type="SMART" id="SM00928">
    <property type="entry name" value="NADH_4Fe-4S"/>
    <property type="match status" value="1"/>
</dbReference>
<dbReference type="GO" id="GO:0008137">
    <property type="term" value="F:NADH dehydrogenase (ubiquinone) activity"/>
    <property type="evidence" value="ECO:0007669"/>
    <property type="project" value="InterPro"/>
</dbReference>
<dbReference type="InterPro" id="IPR019554">
    <property type="entry name" value="Soluble_ligand-bd"/>
</dbReference>
<dbReference type="Gene3D" id="3.10.20.600">
    <property type="match status" value="1"/>
</dbReference>
<name>D5X2E6_THIK1</name>
<feature type="compositionally biased region" description="Basic residues" evidence="7">
    <location>
        <begin position="24"/>
        <end position="33"/>
    </location>
</feature>
<dbReference type="Gene3D" id="3.40.30.10">
    <property type="entry name" value="Glutaredoxin"/>
    <property type="match status" value="1"/>
</dbReference>
<dbReference type="PANTHER" id="PTHR43578:SF3">
    <property type="entry name" value="NADH-QUINONE OXIDOREDUCTASE SUBUNIT F"/>
    <property type="match status" value="1"/>
</dbReference>
<evidence type="ECO:0000259" key="8">
    <source>
        <dbReference type="SMART" id="SM00928"/>
    </source>
</evidence>
<comment type="cofactor">
    <cofactor evidence="1">
        <name>FMN</name>
        <dbReference type="ChEBI" id="CHEBI:58210"/>
    </cofactor>
</comment>
<dbReference type="STRING" id="75379.Tint_0004"/>
<dbReference type="FunFam" id="3.10.20.600:FF:000006">
    <property type="entry name" value="Formate dehydrogenase, beta subunit"/>
    <property type="match status" value="1"/>
</dbReference>
<dbReference type="InterPro" id="IPR011538">
    <property type="entry name" value="Nuo51_FMN-bd"/>
</dbReference>
<dbReference type="Gene3D" id="1.10.10.1590">
    <property type="entry name" value="NADH-quinone oxidoreductase subunit E"/>
    <property type="match status" value="1"/>
</dbReference>
<dbReference type="InterPro" id="IPR036249">
    <property type="entry name" value="Thioredoxin-like_sf"/>
</dbReference>
<dbReference type="GO" id="GO:0051539">
    <property type="term" value="F:4 iron, 4 sulfur cluster binding"/>
    <property type="evidence" value="ECO:0007669"/>
    <property type="project" value="UniProtKB-KW"/>
</dbReference>
<gene>
    <name evidence="9" type="ordered locus">Tint_0004</name>
</gene>
<sequence length="626" mass="67183">MTDSSPSSDTSAVVLASADEMSGRARRRGKLKGRQPEPQALAEVQQLIGAGPHRRDLLIEHLHRINDQWHGLHERHLVALARLMNLPMAEVYEVATFYHHFEVLRDDAQPAAITVRVCDSLSCSLAGASDLLQRLPQLLGAEVRVMPTPCVGRCEQAPVAVVGQWPVAHATPDAVRESVANRRLQHPLPAGDADFDLAAVGPQAVTNGSGEVTPACVGYDAYRARGGYALAAAVASGQRSAEEVIKALSDSGLRGLGGAGFPAGRKWGIVRNYPAPRLMAVNIDEGEPGTFKDRTYLERDPHRFLEGVLIAAQVVGISTCYLYLRDEYHGGRAVLEREIARLQADPPCALPHIELRRGAGAYICGEESAMIESIEGKRGEPRMRPPYIAEIGLFGRPTLEHNFETLYWVRDIVERGAAWFSSFGLNGRKGLRSFSVSGRVKSPGVKLAPAGITLKELVDTYCGGMLDGHTLYAYLPGGASGGILPARLADVPLDFDTLQPHGCFIGSAAIIVLSDQDRARDAALNVMRFFEHESCGQCTPCRVGTGKAAQLMQAPQWDHATLEDLNQVMSDASICGLGQAAPNPVRCVQTYFAHEVSSQENAGPPQVFLTPSGGGMSVASPGGAKS</sequence>
<feature type="domain" description="NADH-ubiquinone oxidoreductase 51kDa subunit iron-sulphur binding" evidence="8">
    <location>
        <begin position="520"/>
        <end position="565"/>
    </location>
</feature>
<dbReference type="PROSITE" id="PS00645">
    <property type="entry name" value="COMPLEX1_51K_2"/>
    <property type="match status" value="1"/>
</dbReference>
<dbReference type="InterPro" id="IPR019575">
    <property type="entry name" value="Nuop51_4Fe4S-bd"/>
</dbReference>
<keyword evidence="5" id="KW-0408">Iron</keyword>
<dbReference type="InterPro" id="IPR037225">
    <property type="entry name" value="Nuo51_FMN-bd_sf"/>
</dbReference>
<dbReference type="Pfam" id="PF01512">
    <property type="entry name" value="Complex1_51K"/>
    <property type="match status" value="1"/>
</dbReference>
<evidence type="ECO:0000256" key="1">
    <source>
        <dbReference type="ARBA" id="ARBA00001917"/>
    </source>
</evidence>
<dbReference type="AlphaFoldDB" id="D5X2E6"/>
<evidence type="ECO:0000256" key="4">
    <source>
        <dbReference type="ARBA" id="ARBA00022723"/>
    </source>
</evidence>